<reference evidence="10" key="1">
    <citation type="submission" date="2016-10" db="EMBL/GenBank/DDBJ databases">
        <authorList>
            <person name="Varghese N."/>
            <person name="Submissions S."/>
        </authorList>
    </citation>
    <scope>NUCLEOTIDE SEQUENCE [LARGE SCALE GENOMIC DNA]</scope>
    <source>
        <strain evidence="10">DSM 13234</strain>
    </source>
</reference>
<dbReference type="PANTHER" id="PTHR48090">
    <property type="entry name" value="UNDECAPRENYL-PHOSPHATE 4-DEOXY-4-FORMAMIDO-L-ARABINOSE TRANSFERASE-RELATED"/>
    <property type="match status" value="1"/>
</dbReference>
<keyword evidence="10" id="KW-1185">Reference proteome</keyword>
<evidence type="ECO:0000313" key="9">
    <source>
        <dbReference type="EMBL" id="SEH33498.1"/>
    </source>
</evidence>
<evidence type="ECO:0000313" key="10">
    <source>
        <dbReference type="Proteomes" id="UP000182983"/>
    </source>
</evidence>
<keyword evidence="3 9" id="KW-0808">Transferase</keyword>
<evidence type="ECO:0000256" key="3">
    <source>
        <dbReference type="ARBA" id="ARBA00022679"/>
    </source>
</evidence>
<dbReference type="OrthoDB" id="9807795at2"/>
<dbReference type="GO" id="GO:0009103">
    <property type="term" value="P:lipopolysaccharide biosynthetic process"/>
    <property type="evidence" value="ECO:0007669"/>
    <property type="project" value="UniProtKB-KW"/>
</dbReference>
<evidence type="ECO:0000256" key="7">
    <source>
        <dbReference type="ARBA" id="ARBA00023136"/>
    </source>
</evidence>
<gene>
    <name evidence="9" type="ORF">SAMN04244559_01390</name>
</gene>
<dbReference type="AlphaFoldDB" id="A0A1H6HH58"/>
<evidence type="ECO:0000256" key="2">
    <source>
        <dbReference type="ARBA" id="ARBA00022676"/>
    </source>
</evidence>
<dbReference type="InterPro" id="IPR001173">
    <property type="entry name" value="Glyco_trans_2-like"/>
</dbReference>
<dbReference type="GO" id="GO:0099621">
    <property type="term" value="F:undecaprenyl-phosphate 4-deoxy-4-formamido-L-arabinose transferase activity"/>
    <property type="evidence" value="ECO:0007669"/>
    <property type="project" value="TreeGrafter"/>
</dbReference>
<dbReference type="InterPro" id="IPR050256">
    <property type="entry name" value="Glycosyltransferase_2"/>
</dbReference>
<dbReference type="CDD" id="cd04179">
    <property type="entry name" value="DPM_DPG-synthase_like"/>
    <property type="match status" value="1"/>
</dbReference>
<keyword evidence="5" id="KW-0448">Lipopolysaccharide biosynthesis</keyword>
<evidence type="ECO:0000259" key="8">
    <source>
        <dbReference type="Pfam" id="PF00535"/>
    </source>
</evidence>
<dbReference type="Proteomes" id="UP000182983">
    <property type="component" value="Unassembled WGS sequence"/>
</dbReference>
<keyword evidence="4" id="KW-0812">Transmembrane</keyword>
<sequence length="247" mass="27717">MTETLAPELSVVVPVRNEADNILPLLREIHVALKTRVPFEVIYVDDGSTDTTPEVLIQARKLYSRLVVLRHKTACGQSRAVATGVRAARAPLIATLDGDGQNDPADLPAMLERWRAAPETVRPRLMITGWRADRRDDPVRRLSSTVANRVRAALLGDGVPDSGSGIKLLPRDLFIELPYFDHMHRFMAALVMRTGGTIETVRVNHRPRERGVSKYGVWDRLWVGIVDLLGVMWLIRRSRVPVVEKPE</sequence>
<dbReference type="RefSeq" id="WP_074766908.1">
    <property type="nucleotide sequence ID" value="NZ_FNWO01000005.1"/>
</dbReference>
<proteinExistence type="predicted"/>
<keyword evidence="2 9" id="KW-0328">Glycosyltransferase</keyword>
<keyword evidence="6" id="KW-1133">Transmembrane helix</keyword>
<feature type="domain" description="Glycosyltransferase 2-like" evidence="8">
    <location>
        <begin position="10"/>
        <end position="175"/>
    </location>
</feature>
<dbReference type="GO" id="GO:0005886">
    <property type="term" value="C:plasma membrane"/>
    <property type="evidence" value="ECO:0007669"/>
    <property type="project" value="TreeGrafter"/>
</dbReference>
<accession>A0A1H6HH58</accession>
<name>A0A1H6HH58_MAGFU</name>
<keyword evidence="1" id="KW-1003">Cell membrane</keyword>
<dbReference type="PANTHER" id="PTHR48090:SF3">
    <property type="entry name" value="UNDECAPRENYL-PHOSPHATE 4-DEOXY-4-FORMAMIDO-L-ARABINOSE TRANSFERASE"/>
    <property type="match status" value="1"/>
</dbReference>
<dbReference type="SUPFAM" id="SSF53448">
    <property type="entry name" value="Nucleotide-diphospho-sugar transferases"/>
    <property type="match status" value="1"/>
</dbReference>
<dbReference type="FunFam" id="3.90.550.10:FF:000170">
    <property type="entry name" value="Dolichol-phosphate mannosyltransferase"/>
    <property type="match status" value="1"/>
</dbReference>
<evidence type="ECO:0000256" key="5">
    <source>
        <dbReference type="ARBA" id="ARBA00022985"/>
    </source>
</evidence>
<organism evidence="9 10">
    <name type="scientific">Magnetospirillum fulvum</name>
    <name type="common">Rhodospirillum fulvum</name>
    <dbReference type="NCBI Taxonomy" id="1082"/>
    <lineage>
        <taxon>Bacteria</taxon>
        <taxon>Pseudomonadati</taxon>
        <taxon>Pseudomonadota</taxon>
        <taxon>Alphaproteobacteria</taxon>
        <taxon>Rhodospirillales</taxon>
        <taxon>Rhodospirillaceae</taxon>
        <taxon>Magnetospirillum</taxon>
    </lineage>
</organism>
<evidence type="ECO:0000256" key="4">
    <source>
        <dbReference type="ARBA" id="ARBA00022692"/>
    </source>
</evidence>
<evidence type="ECO:0000256" key="1">
    <source>
        <dbReference type="ARBA" id="ARBA00022475"/>
    </source>
</evidence>
<dbReference type="Pfam" id="PF00535">
    <property type="entry name" value="Glycos_transf_2"/>
    <property type="match status" value="1"/>
</dbReference>
<dbReference type="InterPro" id="IPR029044">
    <property type="entry name" value="Nucleotide-diphossugar_trans"/>
</dbReference>
<keyword evidence="7" id="KW-0472">Membrane</keyword>
<protein>
    <submittedName>
        <fullName evidence="9">Dolichol-phosphate mannosyltransferase</fullName>
    </submittedName>
</protein>
<dbReference type="EMBL" id="FNWO01000005">
    <property type="protein sequence ID" value="SEH33498.1"/>
    <property type="molecule type" value="Genomic_DNA"/>
</dbReference>
<evidence type="ECO:0000256" key="6">
    <source>
        <dbReference type="ARBA" id="ARBA00022989"/>
    </source>
</evidence>
<dbReference type="Gene3D" id="3.90.550.10">
    <property type="entry name" value="Spore Coat Polysaccharide Biosynthesis Protein SpsA, Chain A"/>
    <property type="match status" value="1"/>
</dbReference>